<proteinExistence type="predicted"/>
<evidence type="ECO:0000313" key="2">
    <source>
        <dbReference type="Proteomes" id="UP000053144"/>
    </source>
</evidence>
<organism evidence="1 2">
    <name type="scientific">Phaseolus angularis</name>
    <name type="common">Azuki bean</name>
    <name type="synonym">Vigna angularis</name>
    <dbReference type="NCBI Taxonomy" id="3914"/>
    <lineage>
        <taxon>Eukaryota</taxon>
        <taxon>Viridiplantae</taxon>
        <taxon>Streptophyta</taxon>
        <taxon>Embryophyta</taxon>
        <taxon>Tracheophyta</taxon>
        <taxon>Spermatophyta</taxon>
        <taxon>Magnoliopsida</taxon>
        <taxon>eudicotyledons</taxon>
        <taxon>Gunneridae</taxon>
        <taxon>Pentapetalae</taxon>
        <taxon>rosids</taxon>
        <taxon>fabids</taxon>
        <taxon>Fabales</taxon>
        <taxon>Fabaceae</taxon>
        <taxon>Papilionoideae</taxon>
        <taxon>50 kb inversion clade</taxon>
        <taxon>NPAAA clade</taxon>
        <taxon>indigoferoid/millettioid clade</taxon>
        <taxon>Phaseoleae</taxon>
        <taxon>Vigna</taxon>
    </lineage>
</organism>
<evidence type="ECO:0000313" key="1">
    <source>
        <dbReference type="EMBL" id="KOM27877.1"/>
    </source>
</evidence>
<protein>
    <submittedName>
        <fullName evidence="1">Uncharacterized protein</fullName>
    </submittedName>
</protein>
<dbReference type="AlphaFoldDB" id="A0A0L9TBG1"/>
<accession>A0A0L9TBG1</accession>
<reference evidence="2" key="1">
    <citation type="journal article" date="2015" name="Proc. Natl. Acad. Sci. U.S.A.">
        <title>Genome sequencing of adzuki bean (Vigna angularis) provides insight into high starch and low fat accumulation and domestication.</title>
        <authorList>
            <person name="Yang K."/>
            <person name="Tian Z."/>
            <person name="Chen C."/>
            <person name="Luo L."/>
            <person name="Zhao B."/>
            <person name="Wang Z."/>
            <person name="Yu L."/>
            <person name="Li Y."/>
            <person name="Sun Y."/>
            <person name="Li W."/>
            <person name="Chen Y."/>
            <person name="Li Y."/>
            <person name="Zhang Y."/>
            <person name="Ai D."/>
            <person name="Zhao J."/>
            <person name="Shang C."/>
            <person name="Ma Y."/>
            <person name="Wu B."/>
            <person name="Wang M."/>
            <person name="Gao L."/>
            <person name="Sun D."/>
            <person name="Zhang P."/>
            <person name="Guo F."/>
            <person name="Wang W."/>
            <person name="Li Y."/>
            <person name="Wang J."/>
            <person name="Varshney R.K."/>
            <person name="Wang J."/>
            <person name="Ling H.Q."/>
            <person name="Wan P."/>
        </authorList>
    </citation>
    <scope>NUCLEOTIDE SEQUENCE</scope>
    <source>
        <strain evidence="2">cv. Jingnong 6</strain>
    </source>
</reference>
<dbReference type="EMBL" id="KQ258399">
    <property type="protein sequence ID" value="KOM27877.1"/>
    <property type="molecule type" value="Genomic_DNA"/>
</dbReference>
<sequence>MVGLPTLKCFNHHETTILTFIMGTTLRRGRERLSSAEGESCWKNLEESKLAADLGEVRQRSSGVAAASLRKVDSSEVLGAASSEFCILHLSRLSARCCGARSSNLTQIGRSSVLSHIKRSSTWLDQAFGLYSKLSVRPAVVIVSVRPRSYNRAFVRVRPTARSSAFVQLSVRPSYKCSVRPSIGSVRPVVERSSRSVRPSVRPVVDHSSCSVRPNHQASVRPYCLDNVRPYCFVDVRSSGKDVRPNC</sequence>
<dbReference type="Gramene" id="KOM27877">
    <property type="protein sequence ID" value="KOM27877"/>
    <property type="gene ID" value="LR48_Vigan468s003900"/>
</dbReference>
<gene>
    <name evidence="1" type="ORF">LR48_Vigan468s003900</name>
</gene>
<dbReference type="Proteomes" id="UP000053144">
    <property type="component" value="Unassembled WGS sequence"/>
</dbReference>
<name>A0A0L9TBG1_PHAAN</name>